<dbReference type="EMBL" id="JAUTXU010000429">
    <property type="protein sequence ID" value="KAK3680733.1"/>
    <property type="molecule type" value="Genomic_DNA"/>
</dbReference>
<evidence type="ECO:0000313" key="2">
    <source>
        <dbReference type="Proteomes" id="UP001281147"/>
    </source>
</evidence>
<sequence length="722" mass="80225">MQTSSLRPHVNTMDVSSAGGQDLTHGYDFGGVDDHNPLEYADFLKDLLFTSPQEIDSEAMGFGLIAARNDPWDTDMEVNLGIGDALAAVPFGDIPPVPSPEVHFGEVVDEQRRIVAANSDDLALDAGKKAFSTSVWHWVPTSSDHAAEGQAGLALPTEISSRADTALTLTDDILSKRLVPRDRDRVLSILLERCERQHIVRIASSFPTYNLMEKLLHTALHFQTPGTMQWLHVSTLEPSKIRDELLCALVAYGAILSPVSAIQNLGFAMADILFWAVPDVWGKDNATTRDLQLWQSFALILHLMFWSGSKRRTEIGESHTYPLITMLRGSNVLARDHYQSHWPTIEDERSHLEDKWRAWAVQESKIRLVHHIFIHDAQVSMTRFTGPTMSAAEMNLPLPAAHSLWAARTSQEWRMIYMSSMAVNKPAASLADHVRGALYFAIRPPSAAARVEMRSDLLLLYGLWSMVWNCQLFQSWMTTGDLRIDPRELLSFTPFSLLIKALNALRDEIGFSETDQSEKFLVLNYLNLALYAPLRCLPTFAGKDDKTEAQKVYLTLQQWTSNREGRESIWYAGQILRNARVIPKSQLQGFFAVVIYQASLTLWAFAIVIGARRKRAGPLPDTNIMSEDQSGPALMLDGSVTGGLEGFLAMGDGVPAVSRAALHMSDTNLVPVLFNPGAIMQASIGMLKARSAPRDHTLSRFVESLVQLMDDLSKAAQSLGFG</sequence>
<protein>
    <submittedName>
        <fullName evidence="1">Uncharacterized protein</fullName>
    </submittedName>
</protein>
<evidence type="ECO:0000313" key="1">
    <source>
        <dbReference type="EMBL" id="KAK3680733.1"/>
    </source>
</evidence>
<comment type="caution">
    <text evidence="1">The sequence shown here is derived from an EMBL/GenBank/DDBJ whole genome shotgun (WGS) entry which is preliminary data.</text>
</comment>
<proteinExistence type="predicted"/>
<name>A0ACC3M9J6_9PEZI</name>
<keyword evidence="2" id="KW-1185">Reference proteome</keyword>
<accession>A0ACC3M9J6</accession>
<organism evidence="1 2">
    <name type="scientific">Vermiconidia calcicola</name>
    <dbReference type="NCBI Taxonomy" id="1690605"/>
    <lineage>
        <taxon>Eukaryota</taxon>
        <taxon>Fungi</taxon>
        <taxon>Dikarya</taxon>
        <taxon>Ascomycota</taxon>
        <taxon>Pezizomycotina</taxon>
        <taxon>Dothideomycetes</taxon>
        <taxon>Dothideomycetidae</taxon>
        <taxon>Mycosphaerellales</taxon>
        <taxon>Extremaceae</taxon>
        <taxon>Vermiconidia</taxon>
    </lineage>
</organism>
<dbReference type="Proteomes" id="UP001281147">
    <property type="component" value="Unassembled WGS sequence"/>
</dbReference>
<reference evidence="1" key="1">
    <citation type="submission" date="2023-07" db="EMBL/GenBank/DDBJ databases">
        <title>Black Yeasts Isolated from many extreme environments.</title>
        <authorList>
            <person name="Coleine C."/>
            <person name="Stajich J.E."/>
            <person name="Selbmann L."/>
        </authorList>
    </citation>
    <scope>NUCLEOTIDE SEQUENCE</scope>
    <source>
        <strain evidence="1">CCFEE 5714</strain>
    </source>
</reference>
<gene>
    <name evidence="1" type="ORF">LTR37_021088</name>
</gene>